<feature type="compositionally biased region" description="Polar residues" evidence="1">
    <location>
        <begin position="215"/>
        <end position="225"/>
    </location>
</feature>
<reference evidence="2 3" key="1">
    <citation type="submission" date="2024-09" db="EMBL/GenBank/DDBJ databases">
        <title>Rethinking Asexuality: The Enigmatic Case of Functional Sexual Genes in Lepraria (Stereocaulaceae).</title>
        <authorList>
            <person name="Doellman M."/>
            <person name="Sun Y."/>
            <person name="Barcenas-Pena A."/>
            <person name="Lumbsch H.T."/>
            <person name="Grewe F."/>
        </authorList>
    </citation>
    <scope>NUCLEOTIDE SEQUENCE [LARGE SCALE GENOMIC DNA]</scope>
    <source>
        <strain evidence="2 3">Grewe 0041</strain>
    </source>
</reference>
<name>A0ABR4BFF9_9LECA</name>
<evidence type="ECO:0000313" key="3">
    <source>
        <dbReference type="Proteomes" id="UP001590951"/>
    </source>
</evidence>
<comment type="caution">
    <text evidence="2">The sequence shown here is derived from an EMBL/GenBank/DDBJ whole genome shotgun (WGS) entry which is preliminary data.</text>
</comment>
<dbReference type="SUPFAM" id="SSF48452">
    <property type="entry name" value="TPR-like"/>
    <property type="match status" value="1"/>
</dbReference>
<dbReference type="InterPro" id="IPR011990">
    <property type="entry name" value="TPR-like_helical_dom_sf"/>
</dbReference>
<evidence type="ECO:0000256" key="1">
    <source>
        <dbReference type="SAM" id="MobiDB-lite"/>
    </source>
</evidence>
<feature type="region of interest" description="Disordered" evidence="1">
    <location>
        <begin position="193"/>
        <end position="225"/>
    </location>
</feature>
<dbReference type="EMBL" id="JBHFEH010000007">
    <property type="protein sequence ID" value="KAL2056572.1"/>
    <property type="molecule type" value="Genomic_DNA"/>
</dbReference>
<organism evidence="2 3">
    <name type="scientific">Lepraria finkii</name>
    <dbReference type="NCBI Taxonomy" id="1340010"/>
    <lineage>
        <taxon>Eukaryota</taxon>
        <taxon>Fungi</taxon>
        <taxon>Dikarya</taxon>
        <taxon>Ascomycota</taxon>
        <taxon>Pezizomycotina</taxon>
        <taxon>Lecanoromycetes</taxon>
        <taxon>OSLEUM clade</taxon>
        <taxon>Lecanoromycetidae</taxon>
        <taxon>Lecanorales</taxon>
        <taxon>Lecanorineae</taxon>
        <taxon>Stereocaulaceae</taxon>
        <taxon>Lepraria</taxon>
    </lineage>
</organism>
<gene>
    <name evidence="2" type="ORF">ABVK25_002966</name>
</gene>
<proteinExistence type="predicted"/>
<keyword evidence="3" id="KW-1185">Reference proteome</keyword>
<accession>A0ABR4BFF9</accession>
<evidence type="ECO:0000313" key="2">
    <source>
        <dbReference type="EMBL" id="KAL2056572.1"/>
    </source>
</evidence>
<dbReference type="Proteomes" id="UP001590951">
    <property type="component" value="Unassembled WGS sequence"/>
</dbReference>
<protein>
    <submittedName>
        <fullName evidence="2">Uncharacterized protein</fullName>
    </submittedName>
</protein>
<sequence>MTLIQNQERPLYSFSYPSRLAFAILAIFLKKAQDNNVYPLLHVYLTFIWSLVIVQQAWSPVVNETVWKIIEKDIPWGAVCSFLNTLLAEPEAMTARVWAEDFPKQHKPLPEDFVMRGQLYTWRYFPPTWFTDAIIDDDERMLDSPLTVRARKERLLWLGNRIASAVRWIYYDVETKIFRVCLNESFNTDVKSQPQSDVEFAQHTESMSDDASCLTPETASNASSV</sequence>